<dbReference type="PANTHER" id="PTHR12147">
    <property type="entry name" value="METALLOPEPTIDASE M28 FAMILY MEMBER"/>
    <property type="match status" value="1"/>
</dbReference>
<dbReference type="EMBL" id="JAUDUY010000007">
    <property type="protein sequence ID" value="MDM9632292.1"/>
    <property type="molecule type" value="Genomic_DNA"/>
</dbReference>
<evidence type="ECO:0000313" key="3">
    <source>
        <dbReference type="Proteomes" id="UP001174839"/>
    </source>
</evidence>
<gene>
    <name evidence="2" type="ORF">QU605_12475</name>
</gene>
<evidence type="ECO:0000259" key="1">
    <source>
        <dbReference type="Pfam" id="PF04389"/>
    </source>
</evidence>
<name>A0ABT7WH96_9FLAO</name>
<dbReference type="CDD" id="cd03877">
    <property type="entry name" value="M28_like"/>
    <property type="match status" value="1"/>
</dbReference>
<proteinExistence type="predicted"/>
<evidence type="ECO:0000313" key="2">
    <source>
        <dbReference type="EMBL" id="MDM9632292.1"/>
    </source>
</evidence>
<dbReference type="PANTHER" id="PTHR12147:SF26">
    <property type="entry name" value="PEPTIDASE M28 DOMAIN-CONTAINING PROTEIN"/>
    <property type="match status" value="1"/>
</dbReference>
<protein>
    <submittedName>
        <fullName evidence="2">M20/M25/M40 family metallo-hydrolase</fullName>
    </submittedName>
</protein>
<dbReference type="Gene3D" id="3.40.630.10">
    <property type="entry name" value="Zn peptidases"/>
    <property type="match status" value="1"/>
</dbReference>
<dbReference type="SUPFAM" id="SSF53187">
    <property type="entry name" value="Zn-dependent exopeptidases"/>
    <property type="match status" value="1"/>
</dbReference>
<comment type="caution">
    <text evidence="2">The sequence shown here is derived from an EMBL/GenBank/DDBJ whole genome shotgun (WGS) entry which is preliminary data.</text>
</comment>
<keyword evidence="3" id="KW-1185">Reference proteome</keyword>
<feature type="domain" description="Peptidase M28" evidence="1">
    <location>
        <begin position="90"/>
        <end position="290"/>
    </location>
</feature>
<dbReference type="Pfam" id="PF04389">
    <property type="entry name" value="Peptidase_M28"/>
    <property type="match status" value="1"/>
</dbReference>
<dbReference type="InterPro" id="IPR045175">
    <property type="entry name" value="M28_fam"/>
</dbReference>
<reference evidence="2" key="1">
    <citation type="submission" date="2023-06" db="EMBL/GenBank/DDBJ databases">
        <title>Robiginitalea aurantiacus sp. nov. and Algoriphagus sediminis sp. nov., isolated from coastal sediment.</title>
        <authorList>
            <person name="Zhou Z.Y."/>
            <person name="An J."/>
            <person name="Jia Y.W."/>
            <person name="Du Z.J."/>
        </authorList>
    </citation>
    <scope>NUCLEOTIDE SEQUENCE</scope>
    <source>
        <strain evidence="2">M39</strain>
    </source>
</reference>
<dbReference type="Proteomes" id="UP001174839">
    <property type="component" value="Unassembled WGS sequence"/>
</dbReference>
<accession>A0ABT7WH96</accession>
<dbReference type="InterPro" id="IPR007484">
    <property type="entry name" value="Peptidase_M28"/>
</dbReference>
<organism evidence="2 3">
    <name type="scientific">Robiginitalea aurantiaca</name>
    <dbReference type="NCBI Taxonomy" id="3056915"/>
    <lineage>
        <taxon>Bacteria</taxon>
        <taxon>Pseudomonadati</taxon>
        <taxon>Bacteroidota</taxon>
        <taxon>Flavobacteriia</taxon>
        <taxon>Flavobacteriales</taxon>
        <taxon>Flavobacteriaceae</taxon>
        <taxon>Robiginitalea</taxon>
    </lineage>
</organism>
<dbReference type="RefSeq" id="WP_289725658.1">
    <property type="nucleotide sequence ID" value="NZ_JAUDUY010000007.1"/>
</dbReference>
<sequence length="312" mass="34431">MPTTPMYRIAILLFSAIVLYSCGSKVPSSKQMNSVVTYLAGNDLMGRDTGSEGIEKAAVFLEDALADYGIDPLFESYRDRLSNSKTEAFNVVGVIEGTDPELKNEYILIGAHYDHIGVVPAKDGDEIANGANDNASGTSTVLELARYFGKNKATRRSLIFAFFSAEEKGLLGSKHLATALKDSGVNLYAMLNFEMTGVPMQGKDYLLYLTGYEMSNLAQVANSYGGSDLVGYLPRAKEYNLFQRSDNYAFWEIYGVPSHTFSTFDFENYNFYHQPGDEADLMDYGHMAEIVGRIIPVIEGMGNSTDQELKLN</sequence>